<comment type="caution">
    <text evidence="1">The sequence shown here is derived from an EMBL/GenBank/DDBJ whole genome shotgun (WGS) entry which is preliminary data.</text>
</comment>
<evidence type="ECO:0000313" key="2">
    <source>
        <dbReference type="Proteomes" id="UP001160130"/>
    </source>
</evidence>
<evidence type="ECO:0000313" key="1">
    <source>
        <dbReference type="EMBL" id="MDH6199187.1"/>
    </source>
</evidence>
<organism evidence="1 2">
    <name type="scientific">Mycolicibacterium frederiksbergense</name>
    <dbReference type="NCBI Taxonomy" id="117567"/>
    <lineage>
        <taxon>Bacteria</taxon>
        <taxon>Bacillati</taxon>
        <taxon>Actinomycetota</taxon>
        <taxon>Actinomycetes</taxon>
        <taxon>Mycobacteriales</taxon>
        <taxon>Mycobacteriaceae</taxon>
        <taxon>Mycolicibacterium</taxon>
    </lineage>
</organism>
<protein>
    <submittedName>
        <fullName evidence="1">Uncharacterized protein</fullName>
    </submittedName>
</protein>
<dbReference type="EMBL" id="JARXVE010000016">
    <property type="protein sequence ID" value="MDH6199187.1"/>
    <property type="molecule type" value="Genomic_DNA"/>
</dbReference>
<accession>A0ABT6LAC8</accession>
<dbReference type="RefSeq" id="WP_280835740.1">
    <property type="nucleotide sequence ID" value="NZ_JARXVE010000016.1"/>
</dbReference>
<keyword evidence="2" id="KW-1185">Reference proteome</keyword>
<proteinExistence type="predicted"/>
<dbReference type="Proteomes" id="UP001160130">
    <property type="component" value="Unassembled WGS sequence"/>
</dbReference>
<name>A0ABT6LAC8_9MYCO</name>
<reference evidence="1 2" key="1">
    <citation type="submission" date="2023-04" db="EMBL/GenBank/DDBJ databases">
        <title>Forest soil microbial communities from Buena Vista Peninsula, Colon Province, Panama.</title>
        <authorList>
            <person name="Bouskill N."/>
        </authorList>
    </citation>
    <scope>NUCLEOTIDE SEQUENCE [LARGE SCALE GENOMIC DNA]</scope>
    <source>
        <strain evidence="1 2">AC80</strain>
    </source>
</reference>
<sequence>MLLNQLGGQRVGIVRTVPVLDGNGDPVLDELMHPETENVTVWVDFCLFEIESTAEDDMAVTTTTTEQAWCFMPVSGGQVPAVDDTGDPAPIAVSDIKSTASLISGGKTYPMRGDAALEFDDLGSEDHVFCLCERRLG</sequence>
<gene>
    <name evidence="1" type="ORF">M2272_005855</name>
</gene>